<evidence type="ECO:0000313" key="2">
    <source>
        <dbReference type="Proteomes" id="UP000186364"/>
    </source>
</evidence>
<reference evidence="1 2" key="1">
    <citation type="submission" date="2016-09" db="EMBL/GenBank/DDBJ databases">
        <title>Rhizobium sp. nov., a novel species isolated from the rice rhizosphere.</title>
        <authorList>
            <person name="Zhao J."/>
            <person name="Zhang X."/>
        </authorList>
    </citation>
    <scope>NUCLEOTIDE SEQUENCE [LARGE SCALE GENOMIC DNA]</scope>
    <source>
        <strain evidence="1 2">1.7048</strain>
    </source>
</reference>
<organism evidence="1 2">
    <name type="scientific">Xaviernesmea oryzae</name>
    <dbReference type="NCBI Taxonomy" id="464029"/>
    <lineage>
        <taxon>Bacteria</taxon>
        <taxon>Pseudomonadati</taxon>
        <taxon>Pseudomonadota</taxon>
        <taxon>Alphaproteobacteria</taxon>
        <taxon>Hyphomicrobiales</taxon>
        <taxon>Rhizobiaceae</taxon>
        <taxon>Rhizobium/Agrobacterium group</taxon>
        <taxon>Xaviernesmea</taxon>
    </lineage>
</organism>
<dbReference type="Proteomes" id="UP000186364">
    <property type="component" value="Unassembled WGS sequence"/>
</dbReference>
<protein>
    <submittedName>
        <fullName evidence="1">Uncharacterized protein</fullName>
    </submittedName>
</protein>
<dbReference type="EMBL" id="MKIP01000032">
    <property type="protein sequence ID" value="OLP61444.1"/>
    <property type="molecule type" value="Genomic_DNA"/>
</dbReference>
<accession>A0A1Q9B0I0</accession>
<sequence>MFPVTGKNAAVQVRVRLRDNTRKTPIENAGLMKRGLIKSPVMELKLLDRHFVTVVEQRSDIA</sequence>
<gene>
    <name evidence="1" type="ORF">BJF93_00455</name>
</gene>
<comment type="caution">
    <text evidence="1">The sequence shown here is derived from an EMBL/GenBank/DDBJ whole genome shotgun (WGS) entry which is preliminary data.</text>
</comment>
<name>A0A1Q9B0I0_9HYPH</name>
<evidence type="ECO:0000313" key="1">
    <source>
        <dbReference type="EMBL" id="OLP61444.1"/>
    </source>
</evidence>
<dbReference type="AlphaFoldDB" id="A0A1Q9B0I0"/>
<proteinExistence type="predicted"/>
<keyword evidence="2" id="KW-1185">Reference proteome</keyword>